<proteinExistence type="inferred from homology"/>
<dbReference type="EMBL" id="CVRF01000001">
    <property type="protein sequence ID" value="CRK85490.1"/>
    <property type="molecule type" value="Genomic_DNA"/>
</dbReference>
<dbReference type="PROSITE" id="PS01031">
    <property type="entry name" value="SHSP"/>
    <property type="match status" value="1"/>
</dbReference>
<dbReference type="InterPro" id="IPR037913">
    <property type="entry name" value="ACD_IbpA/B"/>
</dbReference>
<evidence type="ECO:0000313" key="6">
    <source>
        <dbReference type="Proteomes" id="UP000242301"/>
    </source>
</evidence>
<keyword evidence="1 5" id="KW-0346">Stress response</keyword>
<name>A0A0M6W6W0_9GAMM</name>
<accession>A0A0M6W6W0</accession>
<dbReference type="Gene3D" id="2.60.40.790">
    <property type="match status" value="1"/>
</dbReference>
<dbReference type="InterPro" id="IPR008978">
    <property type="entry name" value="HSP20-like_chaperone"/>
</dbReference>
<evidence type="ECO:0000259" key="4">
    <source>
        <dbReference type="PROSITE" id="PS01031"/>
    </source>
</evidence>
<gene>
    <name evidence="5" type="primary">ibpA</name>
    <name evidence="5" type="ORF">SOFFGTOCOR_0044</name>
</gene>
<evidence type="ECO:0000256" key="2">
    <source>
        <dbReference type="PROSITE-ProRule" id="PRU00285"/>
    </source>
</evidence>
<evidence type="ECO:0000256" key="1">
    <source>
        <dbReference type="ARBA" id="ARBA00023016"/>
    </source>
</evidence>
<dbReference type="SUPFAM" id="SSF49764">
    <property type="entry name" value="HSP20-like chaperones"/>
    <property type="match status" value="1"/>
</dbReference>
<protein>
    <submittedName>
        <fullName evidence="5">Small heat shock protein IbpA</fullName>
    </submittedName>
</protein>
<dbReference type="Pfam" id="PF00011">
    <property type="entry name" value="HSP20"/>
    <property type="match status" value="1"/>
</dbReference>
<dbReference type="Proteomes" id="UP000242301">
    <property type="component" value="Unassembled WGS sequence"/>
</dbReference>
<dbReference type="InterPro" id="IPR002068">
    <property type="entry name" value="A-crystallin/Hsp20_dom"/>
</dbReference>
<dbReference type="PANTHER" id="PTHR47062">
    <property type="match status" value="1"/>
</dbReference>
<organism evidence="5 6">
    <name type="scientific">Candidatus Providencia siddallii</name>
    <dbReference type="NCBI Taxonomy" id="1715285"/>
    <lineage>
        <taxon>Bacteria</taxon>
        <taxon>Pseudomonadati</taxon>
        <taxon>Pseudomonadota</taxon>
        <taxon>Gammaproteobacteria</taxon>
        <taxon>Enterobacterales</taxon>
        <taxon>Morganellaceae</taxon>
        <taxon>Providencia</taxon>
    </lineage>
</organism>
<sequence length="153" mass="17542">MANIKPFSFFPVISDNLFSNRFDQIDRLFSQLTGSKPISTSVQTYNLRQIDENYYELTVSVPGYLENELTVSLKSGCLLIKGKKENKKQEDNVKWIHRGIPQGDFTVQFDLGKHIKIEKASLSSGLLTIKIEYKLPEEEKIKLISIKNEDITN</sequence>
<comment type="similarity">
    <text evidence="2 3">Belongs to the small heat shock protein (HSP20) family.</text>
</comment>
<feature type="domain" description="SHSP" evidence="4">
    <location>
        <begin position="36"/>
        <end position="149"/>
    </location>
</feature>
<evidence type="ECO:0000313" key="5">
    <source>
        <dbReference type="EMBL" id="CRK85490.1"/>
    </source>
</evidence>
<dbReference type="CDD" id="cd06470">
    <property type="entry name" value="ACD_IbpA-B_like"/>
    <property type="match status" value="1"/>
</dbReference>
<dbReference type="AlphaFoldDB" id="A0A0M6W6W0"/>
<dbReference type="PANTHER" id="PTHR47062:SF1">
    <property type="entry name" value="SMALL HEAT SHOCK PROTEIN IBPA"/>
    <property type="match status" value="1"/>
</dbReference>
<dbReference type="STRING" id="1715285.SOFFGTOCOR_0044"/>
<evidence type="ECO:0000256" key="3">
    <source>
        <dbReference type="RuleBase" id="RU003616"/>
    </source>
</evidence>
<reference evidence="6" key="1">
    <citation type="submission" date="2015-05" db="EMBL/GenBank/DDBJ databases">
        <authorList>
            <person name="Manzano-Marin A."/>
        </authorList>
    </citation>
    <scope>NUCLEOTIDE SEQUENCE [LARGE SCALE GENOMIC DNA]</scope>
    <source>
        <strain evidence="6">officinalis</strain>
    </source>
</reference>
<keyword evidence="6" id="KW-1185">Reference proteome</keyword>